<feature type="transmembrane region" description="Helical" evidence="8">
    <location>
        <begin position="64"/>
        <end position="83"/>
    </location>
</feature>
<evidence type="ECO:0000256" key="3">
    <source>
        <dbReference type="ARBA" id="ARBA00022448"/>
    </source>
</evidence>
<dbReference type="NCBIfam" id="TIGR00842">
    <property type="entry name" value="bcct"/>
    <property type="match status" value="1"/>
</dbReference>
<evidence type="ECO:0000313" key="9">
    <source>
        <dbReference type="EMBL" id="GAA4919638.1"/>
    </source>
</evidence>
<feature type="transmembrane region" description="Helical" evidence="8">
    <location>
        <begin position="445"/>
        <end position="465"/>
    </location>
</feature>
<organism evidence="9 10">
    <name type="scientific">Nesterenkonia rhizosphaerae</name>
    <dbReference type="NCBI Taxonomy" id="1348272"/>
    <lineage>
        <taxon>Bacteria</taxon>
        <taxon>Bacillati</taxon>
        <taxon>Actinomycetota</taxon>
        <taxon>Actinomycetes</taxon>
        <taxon>Micrococcales</taxon>
        <taxon>Micrococcaceae</taxon>
        <taxon>Nesterenkonia</taxon>
    </lineage>
</organism>
<keyword evidence="3" id="KW-0813">Transport</keyword>
<dbReference type="EMBL" id="BAABLW010000007">
    <property type="protein sequence ID" value="GAA4919638.1"/>
    <property type="molecule type" value="Genomic_DNA"/>
</dbReference>
<dbReference type="InterPro" id="IPR000060">
    <property type="entry name" value="BCCT_transptr"/>
</dbReference>
<keyword evidence="5 8" id="KW-0812">Transmembrane</keyword>
<evidence type="ECO:0000256" key="2">
    <source>
        <dbReference type="ARBA" id="ARBA00005658"/>
    </source>
</evidence>
<comment type="similarity">
    <text evidence="2">Belongs to the BCCT transporter (TC 2.A.15) family.</text>
</comment>
<keyword evidence="6 8" id="KW-1133">Transmembrane helix</keyword>
<comment type="caution">
    <text evidence="9">The sequence shown here is derived from an EMBL/GenBank/DDBJ whole genome shotgun (WGS) entry which is preliminary data.</text>
</comment>
<protein>
    <submittedName>
        <fullName evidence="9">BCCT family transporter</fullName>
    </submittedName>
</protein>
<feature type="transmembrane region" description="Helical" evidence="8">
    <location>
        <begin position="257"/>
        <end position="278"/>
    </location>
</feature>
<dbReference type="Proteomes" id="UP001500368">
    <property type="component" value="Unassembled WGS sequence"/>
</dbReference>
<feature type="transmembrane region" description="Helical" evidence="8">
    <location>
        <begin position="21"/>
        <end position="44"/>
    </location>
</feature>
<feature type="transmembrane region" description="Helical" evidence="8">
    <location>
        <begin position="518"/>
        <end position="543"/>
    </location>
</feature>
<evidence type="ECO:0000256" key="4">
    <source>
        <dbReference type="ARBA" id="ARBA00022475"/>
    </source>
</evidence>
<evidence type="ECO:0000256" key="7">
    <source>
        <dbReference type="ARBA" id="ARBA00023136"/>
    </source>
</evidence>
<feature type="transmembrane region" description="Helical" evidence="8">
    <location>
        <begin position="387"/>
        <end position="412"/>
    </location>
</feature>
<feature type="transmembrane region" description="Helical" evidence="8">
    <location>
        <begin position="357"/>
        <end position="375"/>
    </location>
</feature>
<keyword evidence="7 8" id="KW-0472">Membrane</keyword>
<gene>
    <name evidence="9" type="ORF">GCM10025790_14520</name>
</gene>
<evidence type="ECO:0000256" key="6">
    <source>
        <dbReference type="ARBA" id="ARBA00022989"/>
    </source>
</evidence>
<feature type="transmembrane region" description="Helical" evidence="8">
    <location>
        <begin position="170"/>
        <end position="188"/>
    </location>
</feature>
<name>A0ABP9FXD0_9MICC</name>
<evidence type="ECO:0000256" key="1">
    <source>
        <dbReference type="ARBA" id="ARBA00004651"/>
    </source>
</evidence>
<proteinExistence type="inferred from homology"/>
<evidence type="ECO:0000256" key="8">
    <source>
        <dbReference type="SAM" id="Phobius"/>
    </source>
</evidence>
<reference evidence="10" key="1">
    <citation type="journal article" date="2019" name="Int. J. Syst. Evol. Microbiol.">
        <title>The Global Catalogue of Microorganisms (GCM) 10K type strain sequencing project: providing services to taxonomists for standard genome sequencing and annotation.</title>
        <authorList>
            <consortium name="The Broad Institute Genomics Platform"/>
            <consortium name="The Broad Institute Genome Sequencing Center for Infectious Disease"/>
            <person name="Wu L."/>
            <person name="Ma J."/>
        </authorList>
    </citation>
    <scope>NUCLEOTIDE SEQUENCE [LARGE SCALE GENOMIC DNA]</scope>
    <source>
        <strain evidence="10">JCM 19129</strain>
    </source>
</reference>
<feature type="transmembrane region" description="Helical" evidence="8">
    <location>
        <begin position="290"/>
        <end position="310"/>
    </location>
</feature>
<feature type="transmembrane region" description="Helical" evidence="8">
    <location>
        <begin position="216"/>
        <end position="237"/>
    </location>
</feature>
<comment type="subcellular location">
    <subcellularLocation>
        <location evidence="1">Cell membrane</location>
        <topology evidence="1">Multi-pass membrane protein</topology>
    </subcellularLocation>
</comment>
<dbReference type="PROSITE" id="PS01303">
    <property type="entry name" value="BCCT"/>
    <property type="match status" value="1"/>
</dbReference>
<keyword evidence="10" id="KW-1185">Reference proteome</keyword>
<sequence>MASQPEAELKDWSLSDAWRGLQLWVFIPAVIIIVSALFFAAWWGNTRGAQAFEDLNSAIVNSVGWWYILLCTGFVIFALWAGLSKAGNIRLGRDDEKPEFSLGSWFCMLFAAGMGIGLVFWGVAEPLWHMIAPPEITGEAGVDANGNIIAATESSAAGTAMGQALFHWGLHAWAIYVVIGLGLAYMTFRRGRPLAIRWLLEPIFGRKLIESWVGHIIDVVAIVGTVFGVVTSLGIGAQQIAAGMGFMGWVEDPTSQPLLTGLVAVIMIVATLSVISGVHKGLKWLSNINLLAAAALALFVLFAGPTMFLLQSIVSNIGEYALAFPNLMFETNAEYAAGAGNEQGGLLGNGWSADWTIYYWGWWMSWAPFVGMFIARISRGRTIREFVLGVLLAPTAVGILWFSIFGSSGIYYQLTEGTMLIDDGEGGQTVGTEASFFQLLDHLPLASITAVLAILVITIFFITSGDSGSLVTDVLAYGGRTTTPKLTRVFWTALIAVSAIVLLAAGDDPSSSLRVLQVAAIASAAPFSIVMALAVIAQVRVFIYEGRTMNRYVRVRRHATKAALVETAREEVGKDAGPAVQKKVLELLNRQTRSLRAMFGGTSATLSGLPASSEARKLAEGKASDDLVIAIEDVPAHATTVDPQTGVLGWDRSKGYSDPITDEVFETPEYSESYVGWEHSSEEFFDETLATGTIPVVAPELKDDDA</sequence>
<keyword evidence="4" id="KW-1003">Cell membrane</keyword>
<feature type="transmembrane region" description="Helical" evidence="8">
    <location>
        <begin position="104"/>
        <end position="124"/>
    </location>
</feature>
<evidence type="ECO:0000313" key="10">
    <source>
        <dbReference type="Proteomes" id="UP001500368"/>
    </source>
</evidence>
<dbReference type="PANTHER" id="PTHR30047:SF7">
    <property type="entry name" value="HIGH-AFFINITY CHOLINE TRANSPORT PROTEIN"/>
    <property type="match status" value="1"/>
</dbReference>
<dbReference type="PANTHER" id="PTHR30047">
    <property type="entry name" value="HIGH-AFFINITY CHOLINE TRANSPORT PROTEIN-RELATED"/>
    <property type="match status" value="1"/>
</dbReference>
<dbReference type="InterPro" id="IPR018093">
    <property type="entry name" value="BCCT_CS"/>
</dbReference>
<feature type="transmembrane region" description="Helical" evidence="8">
    <location>
        <begin position="486"/>
        <end position="506"/>
    </location>
</feature>
<accession>A0ABP9FXD0</accession>
<evidence type="ECO:0000256" key="5">
    <source>
        <dbReference type="ARBA" id="ARBA00022692"/>
    </source>
</evidence>
<dbReference type="Pfam" id="PF02028">
    <property type="entry name" value="BCCT"/>
    <property type="match status" value="1"/>
</dbReference>